<dbReference type="RefSeq" id="WP_190924685.1">
    <property type="nucleotide sequence ID" value="NZ_JACXJA010000003.1"/>
</dbReference>
<keyword evidence="3" id="KW-0804">Transcription</keyword>
<dbReference type="AlphaFoldDB" id="A0A927C6R8"/>
<evidence type="ECO:0000313" key="5">
    <source>
        <dbReference type="EMBL" id="MBD2861052.1"/>
    </source>
</evidence>
<proteinExistence type="predicted"/>
<dbReference type="Pfam" id="PF02311">
    <property type="entry name" value="AraC_binding"/>
    <property type="match status" value="1"/>
</dbReference>
<feature type="domain" description="HTH araC/xylS-type" evidence="4">
    <location>
        <begin position="179"/>
        <end position="276"/>
    </location>
</feature>
<dbReference type="PROSITE" id="PS00041">
    <property type="entry name" value="HTH_ARAC_FAMILY_1"/>
    <property type="match status" value="1"/>
</dbReference>
<dbReference type="SUPFAM" id="SSF51215">
    <property type="entry name" value="Regulatory protein AraC"/>
    <property type="match status" value="1"/>
</dbReference>
<dbReference type="GO" id="GO:0003700">
    <property type="term" value="F:DNA-binding transcription factor activity"/>
    <property type="evidence" value="ECO:0007669"/>
    <property type="project" value="InterPro"/>
</dbReference>
<keyword evidence="6" id="KW-1185">Reference proteome</keyword>
<dbReference type="Pfam" id="PF12833">
    <property type="entry name" value="HTH_18"/>
    <property type="match status" value="1"/>
</dbReference>
<evidence type="ECO:0000259" key="4">
    <source>
        <dbReference type="PROSITE" id="PS01124"/>
    </source>
</evidence>
<dbReference type="GO" id="GO:0043565">
    <property type="term" value="F:sequence-specific DNA binding"/>
    <property type="evidence" value="ECO:0007669"/>
    <property type="project" value="InterPro"/>
</dbReference>
<dbReference type="EMBL" id="JACXJA010000003">
    <property type="protein sequence ID" value="MBD2861052.1"/>
    <property type="molecule type" value="Genomic_DNA"/>
</dbReference>
<dbReference type="PANTHER" id="PTHR43280">
    <property type="entry name" value="ARAC-FAMILY TRANSCRIPTIONAL REGULATOR"/>
    <property type="match status" value="1"/>
</dbReference>
<dbReference type="PROSITE" id="PS01124">
    <property type="entry name" value="HTH_ARAC_FAMILY_2"/>
    <property type="match status" value="1"/>
</dbReference>
<comment type="caution">
    <text evidence="5">The sequence shown here is derived from an EMBL/GenBank/DDBJ whole genome shotgun (WGS) entry which is preliminary data.</text>
</comment>
<dbReference type="SUPFAM" id="SSF46689">
    <property type="entry name" value="Homeodomain-like"/>
    <property type="match status" value="2"/>
</dbReference>
<dbReference type="InterPro" id="IPR037923">
    <property type="entry name" value="HTH-like"/>
</dbReference>
<dbReference type="Proteomes" id="UP000639396">
    <property type="component" value="Unassembled WGS sequence"/>
</dbReference>
<accession>A0A927C6R8</accession>
<gene>
    <name evidence="5" type="ORF">IDH45_03500</name>
</gene>
<evidence type="ECO:0000256" key="2">
    <source>
        <dbReference type="ARBA" id="ARBA00023125"/>
    </source>
</evidence>
<dbReference type="InterPro" id="IPR009057">
    <property type="entry name" value="Homeodomain-like_sf"/>
</dbReference>
<evidence type="ECO:0000313" key="6">
    <source>
        <dbReference type="Proteomes" id="UP000639396"/>
    </source>
</evidence>
<keyword evidence="1" id="KW-0805">Transcription regulation</keyword>
<dbReference type="Gene3D" id="2.60.120.280">
    <property type="entry name" value="Regulatory protein AraC"/>
    <property type="match status" value="1"/>
</dbReference>
<dbReference type="Gene3D" id="1.10.10.60">
    <property type="entry name" value="Homeodomain-like"/>
    <property type="match status" value="2"/>
</dbReference>
<protein>
    <submittedName>
        <fullName evidence="5">Helix-turn-helix transcriptional regulator</fullName>
    </submittedName>
</protein>
<sequence>MKTTKSLSRLGSLLDNVQVQVSIAAYTKVDAKWRQMNFVPEFNRFYYIREGEGCLVIDGVPHYPRPGQLFVMPSGVKQSYYTINENGFGKYWCHFTAKIGDTDLFRLTGVPSHIDVTDQERLSRLFEQLIEHYHSRQFTAALMQKSVLLEIVSLYLERAVEGRQMFRADQEDSGIRNLNLVLKYIESHLHDNITVPQLAALVHFHPNYLIRLFRELVGTSPIQYVHKMKMEKAMSLLTATEEPVSEIARQVGMELYYFSRVFKKHTGLPPSDYRRLLQERHGAED</sequence>
<organism evidence="5 6">
    <name type="scientific">Paenibacillus oceani</name>
    <dbReference type="NCBI Taxonomy" id="2772510"/>
    <lineage>
        <taxon>Bacteria</taxon>
        <taxon>Bacillati</taxon>
        <taxon>Bacillota</taxon>
        <taxon>Bacilli</taxon>
        <taxon>Bacillales</taxon>
        <taxon>Paenibacillaceae</taxon>
        <taxon>Paenibacillus</taxon>
    </lineage>
</organism>
<dbReference type="InterPro" id="IPR018060">
    <property type="entry name" value="HTH_AraC"/>
</dbReference>
<dbReference type="PANTHER" id="PTHR43280:SF2">
    <property type="entry name" value="HTH-TYPE TRANSCRIPTIONAL REGULATOR EXSA"/>
    <property type="match status" value="1"/>
</dbReference>
<keyword evidence="2" id="KW-0238">DNA-binding</keyword>
<dbReference type="SMART" id="SM00342">
    <property type="entry name" value="HTH_ARAC"/>
    <property type="match status" value="1"/>
</dbReference>
<dbReference type="InterPro" id="IPR003313">
    <property type="entry name" value="AraC-bd"/>
</dbReference>
<evidence type="ECO:0000256" key="3">
    <source>
        <dbReference type="ARBA" id="ARBA00023163"/>
    </source>
</evidence>
<evidence type="ECO:0000256" key="1">
    <source>
        <dbReference type="ARBA" id="ARBA00023015"/>
    </source>
</evidence>
<name>A0A927C6R8_9BACL</name>
<reference evidence="5" key="1">
    <citation type="submission" date="2020-09" db="EMBL/GenBank/DDBJ databases">
        <title>A novel bacterium of genus Paenibacillus, isolated from South China Sea.</title>
        <authorList>
            <person name="Huang H."/>
            <person name="Mo K."/>
            <person name="Hu Y."/>
        </authorList>
    </citation>
    <scope>NUCLEOTIDE SEQUENCE</scope>
    <source>
        <strain evidence="5">IB182363</strain>
    </source>
</reference>
<dbReference type="InterPro" id="IPR018062">
    <property type="entry name" value="HTH_AraC-typ_CS"/>
</dbReference>